<feature type="transmembrane region" description="Helical" evidence="4">
    <location>
        <begin position="364"/>
        <end position="384"/>
    </location>
</feature>
<feature type="region of interest" description="Disordered" evidence="3">
    <location>
        <begin position="477"/>
        <end position="497"/>
    </location>
</feature>
<keyword evidence="6" id="KW-1185">Reference proteome</keyword>
<dbReference type="GO" id="GO:0009847">
    <property type="term" value="P:spore germination"/>
    <property type="evidence" value="ECO:0007669"/>
    <property type="project" value="InterPro"/>
</dbReference>
<evidence type="ECO:0000313" key="5">
    <source>
        <dbReference type="EMBL" id="MBH8594729.1"/>
    </source>
</evidence>
<evidence type="ECO:0000256" key="3">
    <source>
        <dbReference type="SAM" id="MobiDB-lite"/>
    </source>
</evidence>
<evidence type="ECO:0000256" key="2">
    <source>
        <dbReference type="ARBA" id="ARBA00023136"/>
    </source>
</evidence>
<dbReference type="PIRSF" id="PIRSF005690">
    <property type="entry name" value="GerBA"/>
    <property type="match status" value="1"/>
</dbReference>
<dbReference type="PANTHER" id="PTHR22550">
    <property type="entry name" value="SPORE GERMINATION PROTEIN"/>
    <property type="match status" value="1"/>
</dbReference>
<feature type="transmembrane region" description="Helical" evidence="4">
    <location>
        <begin position="296"/>
        <end position="315"/>
    </location>
</feature>
<dbReference type="Pfam" id="PF03323">
    <property type="entry name" value="GerA"/>
    <property type="match status" value="1"/>
</dbReference>
<gene>
    <name evidence="5" type="ORF">I8U20_05220</name>
</gene>
<dbReference type="AlphaFoldDB" id="A0A8I1ACA8"/>
<comment type="caution">
    <text evidence="5">The sequence shown here is derived from an EMBL/GenBank/DDBJ whole genome shotgun (WGS) entry which is preliminary data.</text>
</comment>
<evidence type="ECO:0000256" key="1">
    <source>
        <dbReference type="ARBA" id="ARBA00005278"/>
    </source>
</evidence>
<accession>A0A8I1ACA8</accession>
<dbReference type="GO" id="GO:0016020">
    <property type="term" value="C:membrane"/>
    <property type="evidence" value="ECO:0007669"/>
    <property type="project" value="InterPro"/>
</dbReference>
<reference evidence="5 6" key="1">
    <citation type="submission" date="2020-12" db="EMBL/GenBank/DDBJ databases">
        <title>WGS of Thermoactinomyces spp.</title>
        <authorList>
            <person name="Cheng K."/>
        </authorList>
    </citation>
    <scope>NUCLEOTIDE SEQUENCE [LARGE SCALE GENOMIC DNA]</scope>
    <source>
        <strain evidence="6">CICC 10671\DSM 43846</strain>
    </source>
</reference>
<keyword evidence="4" id="KW-1133">Transmembrane helix</keyword>
<organism evidence="5 6">
    <name type="scientific">Thermoactinomyces intermedius</name>
    <dbReference type="NCBI Taxonomy" id="2024"/>
    <lineage>
        <taxon>Bacteria</taxon>
        <taxon>Bacillati</taxon>
        <taxon>Bacillota</taxon>
        <taxon>Bacilli</taxon>
        <taxon>Bacillales</taxon>
        <taxon>Thermoactinomycetaceae</taxon>
        <taxon>Thermoactinomyces</taxon>
    </lineage>
</organism>
<feature type="transmembrane region" description="Helical" evidence="4">
    <location>
        <begin position="390"/>
        <end position="407"/>
    </location>
</feature>
<dbReference type="Proteomes" id="UP000633619">
    <property type="component" value="Unassembled WGS sequence"/>
</dbReference>
<keyword evidence="4" id="KW-0812">Transmembrane</keyword>
<evidence type="ECO:0000256" key="4">
    <source>
        <dbReference type="SAM" id="Phobius"/>
    </source>
</evidence>
<dbReference type="InterPro" id="IPR004995">
    <property type="entry name" value="Spore_Ger"/>
</dbReference>
<protein>
    <submittedName>
        <fullName evidence="5">Spore germination protein</fullName>
    </submittedName>
</protein>
<name>A0A8I1ACA8_THEIN</name>
<dbReference type="EMBL" id="JAECVW010000002">
    <property type="protein sequence ID" value="MBH8594729.1"/>
    <property type="molecule type" value="Genomic_DNA"/>
</dbReference>
<comment type="similarity">
    <text evidence="1">Belongs to the GerABKA family.</text>
</comment>
<dbReference type="RefSeq" id="WP_181731955.1">
    <property type="nucleotide sequence ID" value="NZ_JACEIR010000004.1"/>
</dbReference>
<evidence type="ECO:0000313" key="6">
    <source>
        <dbReference type="Proteomes" id="UP000633619"/>
    </source>
</evidence>
<dbReference type="PANTHER" id="PTHR22550:SF9">
    <property type="entry name" value="STAGE V SPORULATION PROTEIN AF"/>
    <property type="match status" value="1"/>
</dbReference>
<keyword evidence="2 4" id="KW-0472">Membrane</keyword>
<dbReference type="InterPro" id="IPR050768">
    <property type="entry name" value="UPF0353/GerABKA_families"/>
</dbReference>
<sequence>MSELKTQWWEHATLHKDLERNTEMLNEILGVGQSFDMICRPMTYGKKACTFYFVDGFVKDEIMNYIMDRLADLRAEDLKTDALQRLLKREIAYVEAELTDQVKKIVTSVLSGAAAMLMEGESSAIIIDARTYPARGPEEPDIERVVRGARDGFVETLVFNTALTRRHVRDPGLRMEHMQVGRRSKTDVCLSYVEDLADPRVVNELREAIQKIDTDSLHMAEKTLEEHLFKRYWNPYPMVRFTERPDVAAVHLMEGHVLIYVDTSPSVMITPSTFFHHLQHAEEYRQQPVVGAFLRLIRFLAMGISIFLLPLWYLLSTRPEHLPSFLQFLAVQNTADVPLFVQILIAETGVEILRMASIHTPSPLATAMGLIAGVLLGEIGIKIGWFIPEVVLYVALAVIGTFASPSYEMGMANKMVRFGLLVAAALFGWAGFIIACIAWVVWLARIEVLVTPYLWPLIPFNGKALLDVLIRTPMPNKTKRPSGISPQDPDRQAKPET</sequence>
<feature type="compositionally biased region" description="Basic and acidic residues" evidence="3">
    <location>
        <begin position="488"/>
        <end position="497"/>
    </location>
</feature>
<proteinExistence type="inferred from homology"/>
<feature type="transmembrane region" description="Helical" evidence="4">
    <location>
        <begin position="419"/>
        <end position="441"/>
    </location>
</feature>